<dbReference type="RefSeq" id="WP_159748929.1">
    <property type="nucleotide sequence ID" value="NZ_WUQX01000001.1"/>
</dbReference>
<gene>
    <name evidence="1" type="ORF">GN277_00405</name>
</gene>
<dbReference type="AlphaFoldDB" id="A0A7X3SH35"/>
<name>A0A7X3SH35_9FIRM</name>
<organism evidence="1 2">
    <name type="scientific">Sporofaciens musculi</name>
    <dbReference type="NCBI Taxonomy" id="2681861"/>
    <lineage>
        <taxon>Bacteria</taxon>
        <taxon>Bacillati</taxon>
        <taxon>Bacillota</taxon>
        <taxon>Clostridia</taxon>
        <taxon>Lachnospirales</taxon>
        <taxon>Lachnospiraceae</taxon>
        <taxon>Sporofaciens</taxon>
    </lineage>
</organism>
<dbReference type="InterPro" id="IPR027417">
    <property type="entry name" value="P-loop_NTPase"/>
</dbReference>
<dbReference type="Pfam" id="PF13366">
    <property type="entry name" value="PDDEXK_3"/>
    <property type="match status" value="1"/>
</dbReference>
<dbReference type="Proteomes" id="UP000460412">
    <property type="component" value="Unassembled WGS sequence"/>
</dbReference>
<keyword evidence="2" id="KW-1185">Reference proteome</keyword>
<evidence type="ECO:0000313" key="1">
    <source>
        <dbReference type="EMBL" id="MXP73959.1"/>
    </source>
</evidence>
<protein>
    <submittedName>
        <fullName evidence="1">AAA family ATPase</fullName>
    </submittedName>
</protein>
<sequence>MGGRRKFNITGLCVPRKHYMVDISTKLDQIIEQYIKNEEYFTINRARQYGKTTLLELLYQRLKEDYIVIDISFEGKEDYFRTLDTLTQGLFFEFQKSLKRAAHPDLAQIFEESGKDILPLRNLGERISLLCERAEKKVILMVDEVDKAADYQMFLSFLGLLRDKYMMYQKGREEAFSSVILAGVHDIKNLKIKIRPEEDTSYNSPWNISANFSVDMSFSPEEIETMLLQYEKDCHTGMDISSMSELLYAYTKGYPFLVSCLCKYIDETPLPWTEDGLGMAVKILLGRQNTLFDDIIKNLERYQGFKDVVEGILLKGADVSFVASNPDVARGEMYGILKNEHGHAKVANQIFESYIYEYFVSIHSIKNLMISQYSDKSLYIVDGRLCMETVLQRFSAFMKAEYRDEDGGFIEQHGRLLFLSFLRSIINGTGHYVVEAETRCNTRMDIVVFYGTQEFIIELKIWRGEKYEKDGYEQLAGYLRARGIKKGYLLSFCDNKKSPRESRRLNYKGCEIYEVVVAYRDVPLDTQ</sequence>
<dbReference type="InterPro" id="IPR026350">
    <property type="entry name" value="GxxExxY"/>
</dbReference>
<comment type="caution">
    <text evidence="1">The sequence shown here is derived from an EMBL/GenBank/DDBJ whole genome shotgun (WGS) entry which is preliminary data.</text>
</comment>
<dbReference type="Pfam" id="PF14516">
    <property type="entry name" value="AAA_35"/>
    <property type="match status" value="1"/>
</dbReference>
<dbReference type="EMBL" id="WUQX01000001">
    <property type="protein sequence ID" value="MXP73959.1"/>
    <property type="molecule type" value="Genomic_DNA"/>
</dbReference>
<dbReference type="Gene3D" id="3.40.50.300">
    <property type="entry name" value="P-loop containing nucleotide triphosphate hydrolases"/>
    <property type="match status" value="1"/>
</dbReference>
<proteinExistence type="predicted"/>
<evidence type="ECO:0000313" key="2">
    <source>
        <dbReference type="Proteomes" id="UP000460412"/>
    </source>
</evidence>
<reference evidence="1 2" key="1">
    <citation type="submission" date="2019-12" db="EMBL/GenBank/DDBJ databases">
        <title>Sporaefaciens musculi gen. nov., sp. nov., a novel bacterium isolated from the caecum of an obese mouse.</title>
        <authorList>
            <person name="Rasmussen T.S."/>
            <person name="Streidl T."/>
            <person name="Hitch T.C.A."/>
            <person name="Wortmann E."/>
            <person name="Deptula P."/>
            <person name="Hansen M."/>
            <person name="Nielsen D.S."/>
            <person name="Clavel T."/>
            <person name="Vogensen F.K."/>
        </authorList>
    </citation>
    <scope>NUCLEOTIDE SEQUENCE [LARGE SCALE GENOMIC DNA]</scope>
    <source>
        <strain evidence="1 2">WCA-9-b2</strain>
    </source>
</reference>
<accession>A0A7X3SH35</accession>
<dbReference type="SUPFAM" id="SSF52540">
    <property type="entry name" value="P-loop containing nucleoside triphosphate hydrolases"/>
    <property type="match status" value="1"/>
</dbReference>